<evidence type="ECO:0000256" key="1">
    <source>
        <dbReference type="ARBA" id="ARBA00022737"/>
    </source>
</evidence>
<dbReference type="PANTHER" id="PTHR24171">
    <property type="entry name" value="ANKYRIN REPEAT DOMAIN-CONTAINING PROTEIN 39-RELATED"/>
    <property type="match status" value="1"/>
</dbReference>
<feature type="repeat" description="ANK" evidence="3">
    <location>
        <begin position="433"/>
        <end position="462"/>
    </location>
</feature>
<evidence type="ECO:0000256" key="2">
    <source>
        <dbReference type="ARBA" id="ARBA00023043"/>
    </source>
</evidence>
<keyword evidence="2 3" id="KW-0040">ANK repeat</keyword>
<dbReference type="Gene3D" id="1.25.40.20">
    <property type="entry name" value="Ankyrin repeat-containing domain"/>
    <property type="match status" value="4"/>
</dbReference>
<dbReference type="Proteomes" id="UP000322899">
    <property type="component" value="Unassembled WGS sequence"/>
</dbReference>
<reference evidence="4 5" key="1">
    <citation type="submission" date="2019-07" db="EMBL/GenBank/DDBJ databases">
        <title>Genomes of Cafeteria roenbergensis.</title>
        <authorList>
            <person name="Fischer M.G."/>
            <person name="Hackl T."/>
            <person name="Roman M."/>
        </authorList>
    </citation>
    <scope>NUCLEOTIDE SEQUENCE [LARGE SCALE GENOMIC DNA]</scope>
    <source>
        <strain evidence="4 5">E4-10P</strain>
    </source>
</reference>
<keyword evidence="1" id="KW-0677">Repeat</keyword>
<protein>
    <submittedName>
        <fullName evidence="4">Uncharacterized protein</fullName>
    </submittedName>
</protein>
<accession>A0A5A8ENA9</accession>
<dbReference type="PANTHER" id="PTHR24171:SF8">
    <property type="entry name" value="BRCA1-ASSOCIATED RING DOMAIN PROTEIN 1"/>
    <property type="match status" value="1"/>
</dbReference>
<dbReference type="EMBL" id="VLTO01000001">
    <property type="protein sequence ID" value="KAA0178538.1"/>
    <property type="molecule type" value="Genomic_DNA"/>
</dbReference>
<organism evidence="4 5">
    <name type="scientific">Cafeteria roenbergensis</name>
    <name type="common">Marine flagellate</name>
    <dbReference type="NCBI Taxonomy" id="33653"/>
    <lineage>
        <taxon>Eukaryota</taxon>
        <taxon>Sar</taxon>
        <taxon>Stramenopiles</taxon>
        <taxon>Bigyra</taxon>
        <taxon>Opalozoa</taxon>
        <taxon>Bicosoecida</taxon>
        <taxon>Cafeteriaceae</taxon>
        <taxon>Cafeteria</taxon>
    </lineage>
</organism>
<dbReference type="SMART" id="SM00248">
    <property type="entry name" value="ANK"/>
    <property type="match status" value="11"/>
</dbReference>
<evidence type="ECO:0000313" key="4">
    <source>
        <dbReference type="EMBL" id="KAA0178538.1"/>
    </source>
</evidence>
<dbReference type="PROSITE" id="PS50088">
    <property type="entry name" value="ANK_REPEAT"/>
    <property type="match status" value="9"/>
</dbReference>
<evidence type="ECO:0000313" key="5">
    <source>
        <dbReference type="Proteomes" id="UP000322899"/>
    </source>
</evidence>
<dbReference type="AlphaFoldDB" id="A0A5A8ENA9"/>
<dbReference type="GO" id="GO:0004842">
    <property type="term" value="F:ubiquitin-protein transferase activity"/>
    <property type="evidence" value="ECO:0007669"/>
    <property type="project" value="TreeGrafter"/>
</dbReference>
<dbReference type="Pfam" id="PF12796">
    <property type="entry name" value="Ank_2"/>
    <property type="match status" value="4"/>
</dbReference>
<feature type="repeat" description="ANK" evidence="3">
    <location>
        <begin position="212"/>
        <end position="244"/>
    </location>
</feature>
<dbReference type="OrthoDB" id="194358at2759"/>
<dbReference type="GO" id="GO:0085020">
    <property type="term" value="P:protein K6-linked ubiquitination"/>
    <property type="evidence" value="ECO:0007669"/>
    <property type="project" value="TreeGrafter"/>
</dbReference>
<proteinExistence type="predicted"/>
<dbReference type="InterPro" id="IPR036770">
    <property type="entry name" value="Ankyrin_rpt-contain_sf"/>
</dbReference>
<evidence type="ECO:0000256" key="3">
    <source>
        <dbReference type="PROSITE-ProRule" id="PRU00023"/>
    </source>
</evidence>
<comment type="caution">
    <text evidence="4">The sequence shown here is derived from an EMBL/GenBank/DDBJ whole genome shotgun (WGS) entry which is preliminary data.</text>
</comment>
<feature type="repeat" description="ANK" evidence="3">
    <location>
        <begin position="364"/>
        <end position="396"/>
    </location>
</feature>
<feature type="repeat" description="ANK" evidence="3">
    <location>
        <begin position="10"/>
        <end position="42"/>
    </location>
</feature>
<feature type="repeat" description="ANK" evidence="3">
    <location>
        <begin position="310"/>
        <end position="342"/>
    </location>
</feature>
<feature type="repeat" description="ANK" evidence="3">
    <location>
        <begin position="112"/>
        <end position="141"/>
    </location>
</feature>
<feature type="repeat" description="ANK" evidence="3">
    <location>
        <begin position="43"/>
        <end position="75"/>
    </location>
</feature>
<feature type="repeat" description="ANK" evidence="3">
    <location>
        <begin position="397"/>
        <end position="429"/>
    </location>
</feature>
<dbReference type="Pfam" id="PF00023">
    <property type="entry name" value="Ank"/>
    <property type="match status" value="2"/>
</dbReference>
<gene>
    <name evidence="4" type="ORF">FNF27_00386</name>
</gene>
<dbReference type="SUPFAM" id="SSF48403">
    <property type="entry name" value="Ankyrin repeat"/>
    <property type="match status" value="2"/>
</dbReference>
<feature type="repeat" description="ANK" evidence="3">
    <location>
        <begin position="76"/>
        <end position="108"/>
    </location>
</feature>
<name>A0A5A8ENA9_CAFRO</name>
<dbReference type="PROSITE" id="PS50297">
    <property type="entry name" value="ANK_REP_REGION"/>
    <property type="match status" value="6"/>
</dbReference>
<dbReference type="InterPro" id="IPR002110">
    <property type="entry name" value="Ankyrin_rpt"/>
</dbReference>
<sequence length="489" mass="53159">MDVTKRDPKLRLTGLHHAAKHGRVSTMTILIEHGADVNARSYDGTTPLGSAVGAGKLPAVKLLLRHGVDIELKGFYDRSPFHLAVSKHFVPAAKLLQGHGADINSTNRLLWTPLQSALDNDDLAAARWLLELGADTEVPDEAGHTPIVRWCDRQKLEKVRLLLEFGARFDVLIHKGFREEAPLVNWAALTAQNDLLRMLLDQGASPNNLDSHGETPLGAACHQSNCVGIRMLLAEGADPSIPDRFGQLPGSKLKPQRWAKLVAEAHDLTLSAPRPITWAGWVSACSEGRDTRIRSAIAAGMDVTKRDPKLRLTGLHHATKHGRVSTMTILIEHGADVNARSKRLKGEARLGKVPEAAVTTIPQDGTTPLGAAARAGKLPAVKRLLRHGADIELKGFLSMSPFHEAVSSASRAVAKYLLTRGADINSTDRLQCTPLQSALENDDLKTARWLVEQGADMESRDSLPVWAFDIESIGKRLQGRVDVVNRSAC</sequence>